<dbReference type="OMA" id="LAWQEEL"/>
<reference evidence="2" key="1">
    <citation type="submission" date="2021-01" db="EMBL/GenBank/DDBJ databases">
        <authorList>
            <consortium name="Genoscope - CEA"/>
            <person name="William W."/>
        </authorList>
    </citation>
    <scope>NUCLEOTIDE SEQUENCE</scope>
</reference>
<dbReference type="GO" id="GO:0017064">
    <property type="term" value="F:fatty acid amide hydrolase activity"/>
    <property type="evidence" value="ECO:0007669"/>
    <property type="project" value="TreeGrafter"/>
</dbReference>
<proteinExistence type="predicted"/>
<comment type="caution">
    <text evidence="2">The sequence shown here is derived from an EMBL/GenBank/DDBJ whole genome shotgun (WGS) entry which is preliminary data.</text>
</comment>
<evidence type="ECO:0000313" key="3">
    <source>
        <dbReference type="Proteomes" id="UP000688137"/>
    </source>
</evidence>
<dbReference type="PANTHER" id="PTHR45847:SF6">
    <property type="entry name" value="FATTY ACID AMIDE HYDROLASE"/>
    <property type="match status" value="1"/>
</dbReference>
<keyword evidence="3" id="KW-1185">Reference proteome</keyword>
<accession>A0A8S1KV64</accession>
<dbReference type="AlphaFoldDB" id="A0A8S1KV64"/>
<dbReference type="Proteomes" id="UP000688137">
    <property type="component" value="Unassembled WGS sequence"/>
</dbReference>
<name>A0A8S1KV64_PARPR</name>
<evidence type="ECO:0000313" key="2">
    <source>
        <dbReference type="EMBL" id="CAD8058291.1"/>
    </source>
</evidence>
<sequence>MFKFNQDWLLKNKYTALSIIASVGLLMLSFRKKNLNPFESTYKRVSQEIQQKVLQARYVIQTELKLSNENKTLILNSSIPQIHQFYESKKFTCLDVLLTFLEVALEKGFKMGYLNDVNLEDAIQKARQLDQELKSKDYKIENKPLFGIPISVKDTFIVKGTYQAFGCGAYAQKRSEIDGIQGYLINKSGGIIFAKTNLPQFGFSYESWNYLFGRSIHPQDPTRTSGGSTGGEGGLIAINGSPLGLGSDSGGSIRIPSHFCGLYGYKPSSKRLIMRGQAKGVPTWDGIRNIASCYGPMSKHFSNLVNMMSALTTNYEQAPINIKDINFVMKQFDEKECYNNNKKYKIGVLRKINLLLPCKANQRALDIAVEKLKAQGHTVIEFEIDQSIFENVFQHVYDVMLGDGGMKGTYELYKGEPWISHFDNFKKATHSCWFWKKIYQKWLKFQDRKRELMIWKAGDHGLSYYENLHITTRLTAYQIQMIQIWHDLQLDAVISPVTAGVAVKHNTAQNCFSGISYTFIWNMIDFSCGSVPITTVQEDEQYYNEQSLFGKKDIEYKVLEETMEHSAGLPVGIQVISKPLEDEVCLNIMRQCGQ</sequence>
<feature type="domain" description="Amidase" evidence="1">
    <location>
        <begin position="115"/>
        <end position="586"/>
    </location>
</feature>
<dbReference type="InterPro" id="IPR023631">
    <property type="entry name" value="Amidase_dom"/>
</dbReference>
<protein>
    <recommendedName>
        <fullName evidence="1">Amidase domain-containing protein</fullName>
    </recommendedName>
</protein>
<dbReference type="PIRSF" id="PIRSF001221">
    <property type="entry name" value="Amidase_fungi"/>
    <property type="match status" value="1"/>
</dbReference>
<organism evidence="2 3">
    <name type="scientific">Paramecium primaurelia</name>
    <dbReference type="NCBI Taxonomy" id="5886"/>
    <lineage>
        <taxon>Eukaryota</taxon>
        <taxon>Sar</taxon>
        <taxon>Alveolata</taxon>
        <taxon>Ciliophora</taxon>
        <taxon>Intramacronucleata</taxon>
        <taxon>Oligohymenophorea</taxon>
        <taxon>Peniculida</taxon>
        <taxon>Parameciidae</taxon>
        <taxon>Paramecium</taxon>
    </lineage>
</organism>
<dbReference type="EMBL" id="CAJJDM010000026">
    <property type="protein sequence ID" value="CAD8058291.1"/>
    <property type="molecule type" value="Genomic_DNA"/>
</dbReference>
<dbReference type="PANTHER" id="PTHR45847">
    <property type="entry name" value="FATTY ACID AMIDE HYDROLASE"/>
    <property type="match status" value="1"/>
</dbReference>
<evidence type="ECO:0000259" key="1">
    <source>
        <dbReference type="Pfam" id="PF01425"/>
    </source>
</evidence>
<dbReference type="InterPro" id="IPR052096">
    <property type="entry name" value="Endocannabinoid_amidase"/>
</dbReference>
<dbReference type="GO" id="GO:0009062">
    <property type="term" value="P:fatty acid catabolic process"/>
    <property type="evidence" value="ECO:0007669"/>
    <property type="project" value="TreeGrafter"/>
</dbReference>
<dbReference type="Pfam" id="PF01425">
    <property type="entry name" value="Amidase"/>
    <property type="match status" value="1"/>
</dbReference>
<gene>
    <name evidence="2" type="ORF">PPRIM_AZ9-3.1.T0270142</name>
</gene>
<dbReference type="GO" id="GO:0004040">
    <property type="term" value="F:amidase activity"/>
    <property type="evidence" value="ECO:0007669"/>
    <property type="project" value="TreeGrafter"/>
</dbReference>